<feature type="compositionally biased region" description="Polar residues" evidence="1">
    <location>
        <begin position="100"/>
        <end position="113"/>
    </location>
</feature>
<feature type="region of interest" description="Disordered" evidence="1">
    <location>
        <begin position="138"/>
        <end position="167"/>
    </location>
</feature>
<name>A0A8E2DN47_9APHY</name>
<sequence>MTPPCPSLLPLPISFSLPWPAPSAFRWPPSPLRTTSRASAQTLDSESNATDTTLCSAHRPESKIRTIEQVHSNEALPNLSPVTDPLTRQPRPRPDDALTSCRTPSPLPKTTHNNLDRCKSIPHFSIYPFLSRSQLSHDEMDRRGASEALSPLSGDSITRPRAPPRNHIPLDAHPSLGLGLILNAPRRLPSTPSVHSSQLRLRVPQPLRINSVPLLNIRTLTPGLEPDSGIFTDVQNLVTSPSELVSHPLLLRDDVRALPLTKSAVPTTLQYPSGNSQDFTSPLDIRQWLGNVAEAGDDTRFSSAPHNRVTFSPIASSSRIPASRTYALRSASLDTGTQHYTFGGRELRPSGLYSPPPPPRPRLVTLPPSSCAEQEYPSDDTSQPSPWQLDLHASFDIDGLRLRADAASEAVRRASLALCSCALLRDPDAIATVCEALRAAVAAVRTALADTPPRLEIDDVEYGRQWYSRHSLTIQSVHRHLSRIYQLADQIDRRPPRIHRLQSTVEKLQAYEAKFIDLARRITLSHERLRIRDLKEQLEQETHHATGLVEEERMRRHAFRAAWYESREKRRELRALIRLARRDEEAVARALVGDAPDIEDENASVGRYG</sequence>
<evidence type="ECO:0000313" key="2">
    <source>
        <dbReference type="EMBL" id="OCH92049.1"/>
    </source>
</evidence>
<gene>
    <name evidence="2" type="ORF">OBBRIDRAFT_802867</name>
</gene>
<protein>
    <submittedName>
        <fullName evidence="2">Uncharacterized protein</fullName>
    </submittedName>
</protein>
<evidence type="ECO:0000256" key="1">
    <source>
        <dbReference type="SAM" id="MobiDB-lite"/>
    </source>
</evidence>
<organism evidence="2 3">
    <name type="scientific">Obba rivulosa</name>
    <dbReference type="NCBI Taxonomy" id="1052685"/>
    <lineage>
        <taxon>Eukaryota</taxon>
        <taxon>Fungi</taxon>
        <taxon>Dikarya</taxon>
        <taxon>Basidiomycota</taxon>
        <taxon>Agaricomycotina</taxon>
        <taxon>Agaricomycetes</taxon>
        <taxon>Polyporales</taxon>
        <taxon>Gelatoporiaceae</taxon>
        <taxon>Obba</taxon>
    </lineage>
</organism>
<evidence type="ECO:0000313" key="3">
    <source>
        <dbReference type="Proteomes" id="UP000250043"/>
    </source>
</evidence>
<proteinExistence type="predicted"/>
<feature type="region of interest" description="Disordered" evidence="1">
    <location>
        <begin position="26"/>
        <end position="55"/>
    </location>
</feature>
<dbReference type="OrthoDB" id="2804301at2759"/>
<feature type="region of interest" description="Disordered" evidence="1">
    <location>
        <begin position="339"/>
        <end position="385"/>
    </location>
</feature>
<dbReference type="AlphaFoldDB" id="A0A8E2DN47"/>
<reference evidence="2 3" key="1">
    <citation type="submission" date="2016-07" db="EMBL/GenBank/DDBJ databases">
        <title>Draft genome of the white-rot fungus Obba rivulosa 3A-2.</title>
        <authorList>
            <consortium name="DOE Joint Genome Institute"/>
            <person name="Miettinen O."/>
            <person name="Riley R."/>
            <person name="Acob R."/>
            <person name="Barry K."/>
            <person name="Cullen D."/>
            <person name="De Vries R."/>
            <person name="Hainaut M."/>
            <person name="Hatakka A."/>
            <person name="Henrissat B."/>
            <person name="Hilden K."/>
            <person name="Kuo R."/>
            <person name="Labutti K."/>
            <person name="Lipzen A."/>
            <person name="Makela M.R."/>
            <person name="Sandor L."/>
            <person name="Spatafora J.W."/>
            <person name="Grigoriev I.V."/>
            <person name="Hibbett D.S."/>
        </authorList>
    </citation>
    <scope>NUCLEOTIDE SEQUENCE [LARGE SCALE GENOMIC DNA]</scope>
    <source>
        <strain evidence="2 3">3A-2</strain>
    </source>
</reference>
<keyword evidence="3" id="KW-1185">Reference proteome</keyword>
<feature type="region of interest" description="Disordered" evidence="1">
    <location>
        <begin position="69"/>
        <end position="114"/>
    </location>
</feature>
<feature type="compositionally biased region" description="Polar residues" evidence="1">
    <location>
        <begin position="32"/>
        <end position="55"/>
    </location>
</feature>
<dbReference type="EMBL" id="KV722375">
    <property type="protein sequence ID" value="OCH92049.1"/>
    <property type="molecule type" value="Genomic_DNA"/>
</dbReference>
<dbReference type="Proteomes" id="UP000250043">
    <property type="component" value="Unassembled WGS sequence"/>
</dbReference>
<accession>A0A8E2DN47</accession>